<keyword evidence="1" id="KW-0812">Transmembrane</keyword>
<evidence type="ECO:0000256" key="1">
    <source>
        <dbReference type="SAM" id="Phobius"/>
    </source>
</evidence>
<dbReference type="Pfam" id="PF01966">
    <property type="entry name" value="HD"/>
    <property type="match status" value="1"/>
</dbReference>
<evidence type="ECO:0000313" key="4">
    <source>
        <dbReference type="Proteomes" id="UP000464378"/>
    </source>
</evidence>
<reference evidence="3" key="1">
    <citation type="submission" date="2019-04" db="EMBL/GenBank/DDBJ databases">
        <authorList>
            <consortium name="Science for Life Laboratories"/>
        </authorList>
    </citation>
    <scope>NUCLEOTIDE SEQUENCE</scope>
    <source>
        <strain evidence="3">MBLW1</strain>
    </source>
</reference>
<dbReference type="InterPro" id="IPR011621">
    <property type="entry name" value="Metal-dep_PHydrolase_7TM_intra"/>
</dbReference>
<dbReference type="NCBIfam" id="TIGR00277">
    <property type="entry name" value="HDIG"/>
    <property type="match status" value="1"/>
</dbReference>
<evidence type="ECO:0000259" key="2">
    <source>
        <dbReference type="PROSITE" id="PS51831"/>
    </source>
</evidence>
<gene>
    <name evidence="3" type="ORF">GMBLW1_43340</name>
</gene>
<proteinExistence type="predicted"/>
<keyword evidence="1" id="KW-1133">Transmembrane helix</keyword>
<dbReference type="InterPro" id="IPR006675">
    <property type="entry name" value="HDIG_dom"/>
</dbReference>
<keyword evidence="4" id="KW-1185">Reference proteome</keyword>
<dbReference type="PROSITE" id="PS51831">
    <property type="entry name" value="HD"/>
    <property type="match status" value="1"/>
</dbReference>
<evidence type="ECO:0000313" key="3">
    <source>
        <dbReference type="EMBL" id="VIP04859.1"/>
    </source>
</evidence>
<dbReference type="PANTHER" id="PTHR36442">
    <property type="entry name" value="CYCLIC-DI-AMP PHOSPHODIESTERASE PGPH"/>
    <property type="match status" value="1"/>
</dbReference>
<dbReference type="KEGG" id="tim:GMBLW1_43340"/>
<name>A0A6C2YV48_9BACT</name>
<feature type="transmembrane region" description="Helical" evidence="1">
    <location>
        <begin position="313"/>
        <end position="333"/>
    </location>
</feature>
<protein>
    <recommendedName>
        <fullName evidence="2">HD domain-containing protein</fullName>
    </recommendedName>
</protein>
<feature type="transmembrane region" description="Helical" evidence="1">
    <location>
        <begin position="157"/>
        <end position="176"/>
    </location>
</feature>
<dbReference type="SUPFAM" id="SSF109604">
    <property type="entry name" value="HD-domain/PDEase-like"/>
    <property type="match status" value="1"/>
</dbReference>
<keyword evidence="1" id="KW-0472">Membrane</keyword>
<dbReference type="InterPro" id="IPR006674">
    <property type="entry name" value="HD_domain"/>
</dbReference>
<dbReference type="RefSeq" id="WP_162659883.1">
    <property type="nucleotide sequence ID" value="NZ_LR593887.1"/>
</dbReference>
<feature type="transmembrane region" description="Helical" evidence="1">
    <location>
        <begin position="37"/>
        <end position="57"/>
    </location>
</feature>
<dbReference type="CDD" id="cd00077">
    <property type="entry name" value="HDc"/>
    <property type="match status" value="1"/>
</dbReference>
<accession>A0A6C2YV48</accession>
<feature type="domain" description="HD" evidence="2">
    <location>
        <begin position="366"/>
        <end position="513"/>
    </location>
</feature>
<dbReference type="AlphaFoldDB" id="A0A6C2YV48"/>
<feature type="transmembrane region" description="Helical" evidence="1">
    <location>
        <begin position="188"/>
        <end position="206"/>
    </location>
</feature>
<feature type="transmembrane region" description="Helical" evidence="1">
    <location>
        <begin position="218"/>
        <end position="244"/>
    </location>
</feature>
<dbReference type="EMBL" id="LR593887">
    <property type="protein sequence ID" value="VTS07077.1"/>
    <property type="molecule type" value="Genomic_DNA"/>
</dbReference>
<dbReference type="PANTHER" id="PTHR36442:SF1">
    <property type="entry name" value="CYCLIC-DI-AMP PHOSPHODIESTERASE PGPH"/>
    <property type="match status" value="1"/>
</dbReference>
<dbReference type="EMBL" id="LR586016">
    <property type="protein sequence ID" value="VIP04859.1"/>
    <property type="molecule type" value="Genomic_DNA"/>
</dbReference>
<dbReference type="InParanoid" id="A0A6C2YV48"/>
<organism evidence="3">
    <name type="scientific">Tuwongella immobilis</name>
    <dbReference type="NCBI Taxonomy" id="692036"/>
    <lineage>
        <taxon>Bacteria</taxon>
        <taxon>Pseudomonadati</taxon>
        <taxon>Planctomycetota</taxon>
        <taxon>Planctomycetia</taxon>
        <taxon>Gemmatales</taxon>
        <taxon>Gemmataceae</taxon>
        <taxon>Tuwongella</taxon>
    </lineage>
</organism>
<dbReference type="SMART" id="SM00471">
    <property type="entry name" value="HDc"/>
    <property type="match status" value="1"/>
</dbReference>
<sequence length="584" mass="64591">MWSTTKKCPRLGQWNGRRHSSRSDTLSISELRKPDNLARLAVVLGSALVVTAMVFLFGPTMPYRVGEAYPYDLRVRVAFEVVNTARTAQLRTEIAEMQNGAIAEPVQAESPLIDHYKTGFVLVEREQPVTPEKFALLQAENRAYVASLPWTTHFSRAAALLLIVLLLTGVLVLYAVRFQKPLASSMSQVVGVCVIAITTVGCSLLLSPPPWQAMLVPLTVMAMVLTIAYNPPFALLISFSLALVINVTLGIRLVHFLVQMAGLATAVLMLRDLRTRTRPVEVGLIAGLAYLAMNTAAGILTQQSTNLILTDGCRYLIWGVLAGFILSGTIPWIERIFGIVTDVSLLELSDNSHPLLQELIKRAPGTYTHSMTVATLAESAADAIQANSLLVRVGCYYHDIGKMMKPHYFIENQNGKNRHDELEPALSTLVIIGHVKDGMALARQYNLPKPISDFIQQHHGTTLVEYFYREALRLQECSPQTAADLEFVFRYPGPKPQSREAGILMLADAVESASRALHLPTPSSIRKLVHDLMMKRLLDGQFDESNLTLTELAKIEESLCKSLIAVYHHRIKYPACDEPRSQAG</sequence>
<feature type="transmembrane region" description="Helical" evidence="1">
    <location>
        <begin position="282"/>
        <end position="301"/>
    </location>
</feature>
<dbReference type="InterPro" id="IPR003607">
    <property type="entry name" value="HD/PDEase_dom"/>
</dbReference>
<dbReference type="Gene3D" id="1.10.3210.10">
    <property type="entry name" value="Hypothetical protein af1432"/>
    <property type="match status" value="1"/>
</dbReference>
<feature type="transmembrane region" description="Helical" evidence="1">
    <location>
        <begin position="251"/>
        <end position="270"/>
    </location>
</feature>
<dbReference type="InterPro" id="IPR052722">
    <property type="entry name" value="PgpH_phosphodiesterase"/>
</dbReference>
<dbReference type="Pfam" id="PF07698">
    <property type="entry name" value="7TM-7TMR_HD"/>
    <property type="match status" value="1"/>
</dbReference>
<dbReference type="Proteomes" id="UP000464378">
    <property type="component" value="Chromosome"/>
</dbReference>